<gene>
    <name evidence="1" type="ORF">R3P38DRAFT_2789142</name>
</gene>
<protein>
    <submittedName>
        <fullName evidence="1">Uncharacterized protein</fullName>
    </submittedName>
</protein>
<dbReference type="Proteomes" id="UP001362999">
    <property type="component" value="Unassembled WGS sequence"/>
</dbReference>
<organism evidence="1 2">
    <name type="scientific">Favolaschia claudopus</name>
    <dbReference type="NCBI Taxonomy" id="2862362"/>
    <lineage>
        <taxon>Eukaryota</taxon>
        <taxon>Fungi</taxon>
        <taxon>Dikarya</taxon>
        <taxon>Basidiomycota</taxon>
        <taxon>Agaricomycotina</taxon>
        <taxon>Agaricomycetes</taxon>
        <taxon>Agaricomycetidae</taxon>
        <taxon>Agaricales</taxon>
        <taxon>Marasmiineae</taxon>
        <taxon>Mycenaceae</taxon>
        <taxon>Favolaschia</taxon>
    </lineage>
</organism>
<evidence type="ECO:0000313" key="2">
    <source>
        <dbReference type="Proteomes" id="UP001362999"/>
    </source>
</evidence>
<dbReference type="AlphaFoldDB" id="A0AAW0AKN4"/>
<sequence length="157" mass="18099">MHIVTGCARLLRFIKVKQHFKTLTWIDYGGWLGHLRINLYNEYQLELVESGVILLARLRSFDMELGVGFGLEVELDLEQAFHRMPLFDPIPKLCRYDARPKLCLPGSGHRCISTRGPKLYHFCLRRRNLASLSQDLCVLPIQRRNYASFVSGKPTPA</sequence>
<name>A0AAW0AKN4_9AGAR</name>
<evidence type="ECO:0000313" key="1">
    <source>
        <dbReference type="EMBL" id="KAK7013128.1"/>
    </source>
</evidence>
<comment type="caution">
    <text evidence="1">The sequence shown here is derived from an EMBL/GenBank/DDBJ whole genome shotgun (WGS) entry which is preliminary data.</text>
</comment>
<keyword evidence="2" id="KW-1185">Reference proteome</keyword>
<proteinExistence type="predicted"/>
<reference evidence="1 2" key="1">
    <citation type="journal article" date="2024" name="J Genomics">
        <title>Draft genome sequencing and assembly of Favolaschia claudopus CIRM-BRFM 2984 isolated from oak limbs.</title>
        <authorList>
            <person name="Navarro D."/>
            <person name="Drula E."/>
            <person name="Chaduli D."/>
            <person name="Cazenave R."/>
            <person name="Ahrendt S."/>
            <person name="Wang J."/>
            <person name="Lipzen A."/>
            <person name="Daum C."/>
            <person name="Barry K."/>
            <person name="Grigoriev I.V."/>
            <person name="Favel A."/>
            <person name="Rosso M.N."/>
            <person name="Martin F."/>
        </authorList>
    </citation>
    <scope>NUCLEOTIDE SEQUENCE [LARGE SCALE GENOMIC DNA]</scope>
    <source>
        <strain evidence="1 2">CIRM-BRFM 2984</strain>
    </source>
</reference>
<dbReference type="EMBL" id="JAWWNJ010000061">
    <property type="protein sequence ID" value="KAK7013128.1"/>
    <property type="molecule type" value="Genomic_DNA"/>
</dbReference>
<accession>A0AAW0AKN4</accession>